<evidence type="ECO:0000313" key="1">
    <source>
        <dbReference type="EMBL" id="GDY33453.1"/>
    </source>
</evidence>
<accession>A0A4D4JHS6</accession>
<dbReference type="AlphaFoldDB" id="A0A4D4JHS6"/>
<reference evidence="2" key="1">
    <citation type="submission" date="2019-04" db="EMBL/GenBank/DDBJ databases">
        <title>Draft genome sequence of Pseudonocardiaceae bacterium SL3-2-4.</title>
        <authorList>
            <person name="Ningsih F."/>
            <person name="Yokota A."/>
            <person name="Sakai Y."/>
            <person name="Nanatani K."/>
            <person name="Yabe S."/>
            <person name="Oetari A."/>
            <person name="Sjamsuridzal W."/>
        </authorList>
    </citation>
    <scope>NUCLEOTIDE SEQUENCE [LARGE SCALE GENOMIC DNA]</scope>
    <source>
        <strain evidence="2">SL3-2-4</strain>
    </source>
</reference>
<dbReference type="EMBL" id="BJFL01000043">
    <property type="protein sequence ID" value="GDY33453.1"/>
    <property type="molecule type" value="Genomic_DNA"/>
</dbReference>
<keyword evidence="2" id="KW-1185">Reference proteome</keyword>
<protein>
    <submittedName>
        <fullName evidence="1">Uncharacterized protein</fullName>
    </submittedName>
</protein>
<name>A0A4D4JHS6_9PSEU</name>
<dbReference type="Gene3D" id="3.40.50.2300">
    <property type="match status" value="1"/>
</dbReference>
<evidence type="ECO:0000313" key="2">
    <source>
        <dbReference type="Proteomes" id="UP000298860"/>
    </source>
</evidence>
<organism evidence="1 2">
    <name type="scientific">Gandjariella thermophila</name>
    <dbReference type="NCBI Taxonomy" id="1931992"/>
    <lineage>
        <taxon>Bacteria</taxon>
        <taxon>Bacillati</taxon>
        <taxon>Actinomycetota</taxon>
        <taxon>Actinomycetes</taxon>
        <taxon>Pseudonocardiales</taxon>
        <taxon>Pseudonocardiaceae</taxon>
        <taxon>Gandjariella</taxon>
    </lineage>
</organism>
<sequence length="149" mass="15690">MIPTKQPVVYTNISRNFRTCLFTTDPAAAAPIWQAVQQAAADQPINAQRFTAPHGTPADLTPYLNGLIATKCKLIVAVGTDLHDTVSTVASANPSTEFINIGSTTALSNIHDLPADPHQIRQLVLDAAHKPPATTATAPSSSTPLPSTK</sequence>
<comment type="caution">
    <text evidence="1">The sequence shown here is derived from an EMBL/GenBank/DDBJ whole genome shotgun (WGS) entry which is preliminary data.</text>
</comment>
<dbReference type="Proteomes" id="UP000298860">
    <property type="component" value="Unassembled WGS sequence"/>
</dbReference>
<gene>
    <name evidence="1" type="ORF">GTS_50860</name>
</gene>
<proteinExistence type="predicted"/>